<proteinExistence type="predicted"/>
<gene>
    <name evidence="1" type="ORF">IWW38_005228</name>
</gene>
<evidence type="ECO:0000313" key="2">
    <source>
        <dbReference type="Proteomes" id="UP001139981"/>
    </source>
</evidence>
<reference evidence="1" key="1">
    <citation type="submission" date="2022-07" db="EMBL/GenBank/DDBJ databases">
        <title>Phylogenomic reconstructions and comparative analyses of Kickxellomycotina fungi.</title>
        <authorList>
            <person name="Reynolds N.K."/>
            <person name="Stajich J.E."/>
            <person name="Barry K."/>
            <person name="Grigoriev I.V."/>
            <person name="Crous P."/>
            <person name="Smith M.E."/>
        </authorList>
    </citation>
    <scope>NUCLEOTIDE SEQUENCE</scope>
    <source>
        <strain evidence="1">CBS 190363</strain>
    </source>
</reference>
<keyword evidence="2" id="KW-1185">Reference proteome</keyword>
<sequence length="196" mass="22153">MDVRPIISLTSIRYQVKIYDSTVSRIVFLARRSSHCLQHLQIWTCDAGLDFMTLIRNKNMQWVNYPRLQTLKISTPKRSTAALRNAVSGERVVPFPCLRHLGIHRAYPFGDDVLFRGNAKTLESLRIEPNAQLVRILKTHSVFLEPASHPNLRCVNIAYLTSKRTSVFSHNPAAYLDFVLNIGGPSVAVRTIPGLS</sequence>
<dbReference type="EMBL" id="JANBVB010002327">
    <property type="protein sequence ID" value="KAJ2886428.1"/>
    <property type="molecule type" value="Genomic_DNA"/>
</dbReference>
<organism evidence="1 2">
    <name type="scientific">Coemansia aciculifera</name>
    <dbReference type="NCBI Taxonomy" id="417176"/>
    <lineage>
        <taxon>Eukaryota</taxon>
        <taxon>Fungi</taxon>
        <taxon>Fungi incertae sedis</taxon>
        <taxon>Zoopagomycota</taxon>
        <taxon>Kickxellomycotina</taxon>
        <taxon>Kickxellomycetes</taxon>
        <taxon>Kickxellales</taxon>
        <taxon>Kickxellaceae</taxon>
        <taxon>Coemansia</taxon>
    </lineage>
</organism>
<name>A0ACC1LX59_9FUNG</name>
<comment type="caution">
    <text evidence="1">The sequence shown here is derived from an EMBL/GenBank/DDBJ whole genome shotgun (WGS) entry which is preliminary data.</text>
</comment>
<protein>
    <submittedName>
        <fullName evidence="1">Uncharacterized protein</fullName>
    </submittedName>
</protein>
<dbReference type="Proteomes" id="UP001139981">
    <property type="component" value="Unassembled WGS sequence"/>
</dbReference>
<feature type="non-terminal residue" evidence="1">
    <location>
        <position position="196"/>
    </location>
</feature>
<accession>A0ACC1LX59</accession>
<evidence type="ECO:0000313" key="1">
    <source>
        <dbReference type="EMBL" id="KAJ2886428.1"/>
    </source>
</evidence>